<accession>A0A319EJR9</accession>
<proteinExistence type="predicted"/>
<dbReference type="VEuPathDB" id="FungiDB:BO78DRAFT_31967"/>
<dbReference type="Proteomes" id="UP000248423">
    <property type="component" value="Unassembled WGS sequence"/>
</dbReference>
<evidence type="ECO:0000313" key="2">
    <source>
        <dbReference type="Proteomes" id="UP000248423"/>
    </source>
</evidence>
<keyword evidence="2" id="KW-1185">Reference proteome</keyword>
<sequence>MHVLRMSICRPLKTSRAMRSTVTTGANSNDAETLDCDVMGSCTQCTLDPWYGYLEPAAGKSIPSMAALPPRNAWDRRSTTCSPVMVRVPGILQPTGHFAGVEGAFAMPAARPLIGPPELDRLSIHSGPHFPAGLSYDCPIRLASCPKGYLAFPNSLGPSPSFPTGRHKLFPLDGKVMDPTGLAAWGSLSPPMADGR</sequence>
<dbReference type="EMBL" id="KZ826326">
    <property type="protein sequence ID" value="PYI09661.1"/>
    <property type="molecule type" value="Genomic_DNA"/>
</dbReference>
<organism evidence="1 2">
    <name type="scientific">Aspergillus sclerotiicarbonarius (strain CBS 121057 / IBT 28362)</name>
    <dbReference type="NCBI Taxonomy" id="1448318"/>
    <lineage>
        <taxon>Eukaryota</taxon>
        <taxon>Fungi</taxon>
        <taxon>Dikarya</taxon>
        <taxon>Ascomycota</taxon>
        <taxon>Pezizomycotina</taxon>
        <taxon>Eurotiomycetes</taxon>
        <taxon>Eurotiomycetidae</taxon>
        <taxon>Eurotiales</taxon>
        <taxon>Aspergillaceae</taxon>
        <taxon>Aspergillus</taxon>
        <taxon>Aspergillus subgen. Circumdati</taxon>
    </lineage>
</organism>
<name>A0A319EJR9_ASPSB</name>
<protein>
    <submittedName>
        <fullName evidence="1">Uncharacterized protein</fullName>
    </submittedName>
</protein>
<gene>
    <name evidence="1" type="ORF">BO78DRAFT_31967</name>
</gene>
<evidence type="ECO:0000313" key="1">
    <source>
        <dbReference type="EMBL" id="PYI09661.1"/>
    </source>
</evidence>
<reference evidence="1 2" key="1">
    <citation type="submission" date="2018-02" db="EMBL/GenBank/DDBJ databases">
        <title>The genomes of Aspergillus section Nigri reveals drivers in fungal speciation.</title>
        <authorList>
            <consortium name="DOE Joint Genome Institute"/>
            <person name="Vesth T.C."/>
            <person name="Nybo J."/>
            <person name="Theobald S."/>
            <person name="Brandl J."/>
            <person name="Frisvad J.C."/>
            <person name="Nielsen K.F."/>
            <person name="Lyhne E.K."/>
            <person name="Kogle M.E."/>
            <person name="Kuo A."/>
            <person name="Riley R."/>
            <person name="Clum A."/>
            <person name="Nolan M."/>
            <person name="Lipzen A."/>
            <person name="Salamov A."/>
            <person name="Henrissat B."/>
            <person name="Wiebenga A."/>
            <person name="De vries R.P."/>
            <person name="Grigoriev I.V."/>
            <person name="Mortensen U.H."/>
            <person name="Andersen M.R."/>
            <person name="Baker S.E."/>
        </authorList>
    </citation>
    <scope>NUCLEOTIDE SEQUENCE [LARGE SCALE GENOMIC DNA]</scope>
    <source>
        <strain evidence="1 2">CBS 121057</strain>
    </source>
</reference>
<dbReference type="AlphaFoldDB" id="A0A319EJR9"/>